<dbReference type="GO" id="GO:0009231">
    <property type="term" value="P:riboflavin biosynthetic process"/>
    <property type="evidence" value="ECO:0007669"/>
    <property type="project" value="InterPro"/>
</dbReference>
<evidence type="ECO:0000313" key="2">
    <source>
        <dbReference type="EMBL" id="GES14272.1"/>
    </source>
</evidence>
<comment type="caution">
    <text evidence="2">The sequence shown here is derived from an EMBL/GenBank/DDBJ whole genome shotgun (WGS) entry which is preliminary data.</text>
</comment>
<dbReference type="EMBL" id="BLAE01000056">
    <property type="protein sequence ID" value="GES14272.1"/>
    <property type="molecule type" value="Genomic_DNA"/>
</dbReference>
<dbReference type="Pfam" id="PF01872">
    <property type="entry name" value="RibD_C"/>
    <property type="match status" value="1"/>
</dbReference>
<dbReference type="InterPro" id="IPR050765">
    <property type="entry name" value="Riboflavin_Biosynth_HTPR"/>
</dbReference>
<dbReference type="Gene3D" id="3.40.430.10">
    <property type="entry name" value="Dihydrofolate Reductase, subunit A"/>
    <property type="match status" value="1"/>
</dbReference>
<dbReference type="RefSeq" id="WP_155359455.1">
    <property type="nucleotide sequence ID" value="NZ_BAAAHL010000058.1"/>
</dbReference>
<accession>A0A5M3X0Y1</accession>
<feature type="domain" description="Bacterial bifunctional deaminase-reductase C-terminal" evidence="1">
    <location>
        <begin position="2"/>
        <end position="172"/>
    </location>
</feature>
<evidence type="ECO:0000313" key="3">
    <source>
        <dbReference type="Proteomes" id="UP000331127"/>
    </source>
</evidence>
<gene>
    <name evidence="2" type="ORF">Amac_078690</name>
</gene>
<protein>
    <submittedName>
        <fullName evidence="2">Pyrimidine reductase</fullName>
    </submittedName>
</protein>
<dbReference type="InterPro" id="IPR002734">
    <property type="entry name" value="RibDG_C"/>
</dbReference>
<proteinExistence type="predicted"/>
<dbReference type="InterPro" id="IPR024072">
    <property type="entry name" value="DHFR-like_dom_sf"/>
</dbReference>
<dbReference type="Proteomes" id="UP000331127">
    <property type="component" value="Unassembled WGS sequence"/>
</dbReference>
<name>A0A5M3X0Y1_9ACTN</name>
<evidence type="ECO:0000259" key="1">
    <source>
        <dbReference type="Pfam" id="PF01872"/>
    </source>
</evidence>
<keyword evidence="3" id="KW-1185">Reference proteome</keyword>
<dbReference type="AlphaFoldDB" id="A0A5M3X0Y1"/>
<dbReference type="SUPFAM" id="SSF53597">
    <property type="entry name" value="Dihydrofolate reductase-like"/>
    <property type="match status" value="1"/>
</dbReference>
<dbReference type="PANTHER" id="PTHR38011:SF2">
    <property type="entry name" value="BIFUNCTIONAL DEAMINASE-REDUCTASE DOMAIN PROTEIN"/>
    <property type="match status" value="1"/>
</dbReference>
<organism evidence="2 3">
    <name type="scientific">Acrocarpospora macrocephala</name>
    <dbReference type="NCBI Taxonomy" id="150177"/>
    <lineage>
        <taxon>Bacteria</taxon>
        <taxon>Bacillati</taxon>
        <taxon>Actinomycetota</taxon>
        <taxon>Actinomycetes</taxon>
        <taxon>Streptosporangiales</taxon>
        <taxon>Streptosporangiaceae</taxon>
        <taxon>Acrocarpospora</taxon>
    </lineage>
</organism>
<reference evidence="2 3" key="1">
    <citation type="submission" date="2019-10" db="EMBL/GenBank/DDBJ databases">
        <title>Whole genome shotgun sequence of Acrocarpospora macrocephala NBRC 16266.</title>
        <authorList>
            <person name="Ichikawa N."/>
            <person name="Kimura A."/>
            <person name="Kitahashi Y."/>
            <person name="Komaki H."/>
            <person name="Oguchi A."/>
        </authorList>
    </citation>
    <scope>NUCLEOTIDE SEQUENCE [LARGE SCALE GENOMIC DNA]</scope>
    <source>
        <strain evidence="2 3">NBRC 16266</strain>
    </source>
</reference>
<dbReference type="GO" id="GO:0008703">
    <property type="term" value="F:5-amino-6-(5-phosphoribosylamino)uracil reductase activity"/>
    <property type="evidence" value="ECO:0007669"/>
    <property type="project" value="InterPro"/>
</dbReference>
<sequence length="181" mass="20207">MRKIVSGFFISLDGVVESPEKWHFPYFNDEMGEVIGRGMQSADAMLMGRKLYEEWSEYWPSNPDNDPFGDFINNIQKYVVSTTLDKADWNNTTVLNGDFVEEITNLKSQPGQDINISGSPTLVRSLLTHGLLDELQLLIHPIIVGTGQRLFDSLAQIPLKVVSSTTLQTGVLSVLYAPADK</sequence>
<dbReference type="PANTHER" id="PTHR38011">
    <property type="entry name" value="DIHYDROFOLATE REDUCTASE FAMILY PROTEIN (AFU_ORTHOLOGUE AFUA_8G06820)"/>
    <property type="match status" value="1"/>
</dbReference>
<dbReference type="OrthoDB" id="3471694at2"/>